<feature type="transmembrane region" description="Helical" evidence="1">
    <location>
        <begin position="217"/>
        <end position="235"/>
    </location>
</feature>
<name>A0A8J8C5G9_9EURY</name>
<protein>
    <recommendedName>
        <fullName evidence="4">DUF2206 domain-containing protein</fullName>
    </recommendedName>
</protein>
<dbReference type="Proteomes" id="UP000766550">
    <property type="component" value="Unassembled WGS sequence"/>
</dbReference>
<keyword evidence="1" id="KW-0472">Membrane</keyword>
<feature type="transmembrane region" description="Helical" evidence="1">
    <location>
        <begin position="306"/>
        <end position="325"/>
    </location>
</feature>
<accession>A0A8J8C5G9</accession>
<feature type="transmembrane region" description="Helical" evidence="1">
    <location>
        <begin position="29"/>
        <end position="49"/>
    </location>
</feature>
<keyword evidence="1" id="KW-0812">Transmembrane</keyword>
<feature type="transmembrane region" description="Helical" evidence="1">
    <location>
        <begin position="80"/>
        <end position="97"/>
    </location>
</feature>
<feature type="transmembrane region" description="Helical" evidence="1">
    <location>
        <begin position="402"/>
        <end position="424"/>
    </location>
</feature>
<reference evidence="2 3" key="1">
    <citation type="submission" date="2021-06" db="EMBL/GenBank/DDBJ databases">
        <title>New haloarchaea isolates fom saline soil.</title>
        <authorList>
            <person name="Duran-Viseras A."/>
            <person name="Sanchez-Porro C.S."/>
            <person name="Ventosa A."/>
        </authorList>
    </citation>
    <scope>NUCLEOTIDE SEQUENCE [LARGE SCALE GENOMIC DNA]</scope>
    <source>
        <strain evidence="2 3">JCM 183640</strain>
    </source>
</reference>
<evidence type="ECO:0008006" key="4">
    <source>
        <dbReference type="Google" id="ProtNLM"/>
    </source>
</evidence>
<feature type="transmembrane region" description="Helical" evidence="1">
    <location>
        <begin position="430"/>
        <end position="451"/>
    </location>
</feature>
<keyword evidence="1" id="KW-1133">Transmembrane helix</keyword>
<feature type="transmembrane region" description="Helical" evidence="1">
    <location>
        <begin position="167"/>
        <end position="187"/>
    </location>
</feature>
<keyword evidence="3" id="KW-1185">Reference proteome</keyword>
<comment type="caution">
    <text evidence="2">The sequence shown here is derived from an EMBL/GenBank/DDBJ whole genome shotgun (WGS) entry which is preliminary data.</text>
</comment>
<evidence type="ECO:0000256" key="1">
    <source>
        <dbReference type="SAM" id="Phobius"/>
    </source>
</evidence>
<dbReference type="AlphaFoldDB" id="A0A8J8C5G9"/>
<evidence type="ECO:0000313" key="3">
    <source>
        <dbReference type="Proteomes" id="UP000766550"/>
    </source>
</evidence>
<feature type="transmembrane region" description="Helical" evidence="1">
    <location>
        <begin position="369"/>
        <end position="390"/>
    </location>
</feature>
<evidence type="ECO:0000313" key="2">
    <source>
        <dbReference type="EMBL" id="MBV0925199.1"/>
    </source>
</evidence>
<feature type="transmembrane region" description="Helical" evidence="1">
    <location>
        <begin position="194"/>
        <end position="211"/>
    </location>
</feature>
<organism evidence="2 3">
    <name type="scientific">Haloarcula limicola</name>
    <dbReference type="NCBI Taxonomy" id="1429915"/>
    <lineage>
        <taxon>Archaea</taxon>
        <taxon>Methanobacteriati</taxon>
        <taxon>Methanobacteriota</taxon>
        <taxon>Stenosarchaea group</taxon>
        <taxon>Halobacteria</taxon>
        <taxon>Halobacteriales</taxon>
        <taxon>Haloarculaceae</taxon>
        <taxon>Haloarcula</taxon>
    </lineage>
</organism>
<dbReference type="EMBL" id="JAHQXF010000002">
    <property type="protein sequence ID" value="MBV0925199.1"/>
    <property type="molecule type" value="Genomic_DNA"/>
</dbReference>
<dbReference type="OrthoDB" id="346183at2157"/>
<dbReference type="RefSeq" id="WP_162318035.1">
    <property type="nucleotide sequence ID" value="NZ_JAHQXF010000002.1"/>
</dbReference>
<gene>
    <name evidence="2" type="ORF">KTS45_13420</name>
</gene>
<feature type="transmembrane region" description="Helical" evidence="1">
    <location>
        <begin position="242"/>
        <end position="261"/>
    </location>
</feature>
<feature type="transmembrane region" description="Helical" evidence="1">
    <location>
        <begin position="55"/>
        <end position="73"/>
    </location>
</feature>
<sequence>MFEFRSRTRDLNLWSRITVPERLTIDQKVILCFYWIVFGTTCILAFKLGPTAPPFSTFVFLVGIYAIPIVLIYLRTPLPIVKGLLLTSTALGVLIIIDPFEPELYGYDSFNLLNDWVFYLNYDITIETFVSLSEERPFFFQFSNIIYRLLDIVLVDLLHIYDRIDPLTVAKYIPLLSVFTPYLFYVALSKFTNARRALVVAFGFASVRTFLLIESQFINEMFGLFLFVLLLTLVPRIESRNVSVAVLGALGVALAGTHHFAASVATGFFGLWLGVSLLSTSSLPYRVPYLPRFLPNPTRRRAPIRNLAIATIAIGVVNLYFFSYIQTGMSIDLVNAFINRLLLDGSTGGATGNIGSGVGGEGNTVRTLLSSYGAILVLGLLAAINAATILTSYDNAVWETAWVVYNGILSVAYVLFLVIGRLVWLDPSRFLVFLLPFLLGVAIHALGEYRFHVTEWGASDIQIGSLIVILLVVTQTAAIPSYVLETDPSTSAIGESHNTVQHLSASDWLQTTGTKPVVSWEGVVWGVRNGHKIRSFEEFDGDCGDGLYIEWREAAARSLGRSREDVLSQYSVIYSSGDVSLGYCRGPS</sequence>
<feature type="transmembrane region" description="Helical" evidence="1">
    <location>
        <begin position="267"/>
        <end position="285"/>
    </location>
</feature>
<proteinExistence type="predicted"/>
<feature type="transmembrane region" description="Helical" evidence="1">
    <location>
        <begin position="463"/>
        <end position="483"/>
    </location>
</feature>